<name>A0A7S3FUP7_9SPIT</name>
<reference evidence="1" key="1">
    <citation type="submission" date="2021-01" db="EMBL/GenBank/DDBJ databases">
        <authorList>
            <person name="Corre E."/>
            <person name="Pelletier E."/>
            <person name="Niang G."/>
            <person name="Scheremetjew M."/>
            <person name="Finn R."/>
            <person name="Kale V."/>
            <person name="Holt S."/>
            <person name="Cochrane G."/>
            <person name="Meng A."/>
            <person name="Brown T."/>
            <person name="Cohen L."/>
        </authorList>
    </citation>
    <scope>NUCLEOTIDE SEQUENCE</scope>
    <source>
        <strain evidence="1">Ras09</strain>
    </source>
</reference>
<organism evidence="1">
    <name type="scientific">Strombidium rassoulzadegani</name>
    <dbReference type="NCBI Taxonomy" id="1082188"/>
    <lineage>
        <taxon>Eukaryota</taxon>
        <taxon>Sar</taxon>
        <taxon>Alveolata</taxon>
        <taxon>Ciliophora</taxon>
        <taxon>Intramacronucleata</taxon>
        <taxon>Spirotrichea</taxon>
        <taxon>Oligotrichia</taxon>
        <taxon>Strombidiidae</taxon>
        <taxon>Strombidium</taxon>
    </lineage>
</organism>
<dbReference type="EMBL" id="HBIA01008631">
    <property type="protein sequence ID" value="CAE0232628.1"/>
    <property type="molecule type" value="Transcribed_RNA"/>
</dbReference>
<dbReference type="AlphaFoldDB" id="A0A7S3FUP7"/>
<gene>
    <name evidence="1" type="ORF">SRAS04492_LOCUS4426</name>
</gene>
<accession>A0A7S3FUP7</accession>
<proteinExistence type="predicted"/>
<evidence type="ECO:0000313" key="1">
    <source>
        <dbReference type="EMBL" id="CAE0232628.1"/>
    </source>
</evidence>
<sequence>MRQVHQRGYNDFYDVPAWLHHEINGALANCKSVKGYAEIFKDNEEYLTDFQIAYAFEDIADNGLLITSEFWTVILPKVREQVLTLDRQCTASLMNIIAGAGQMQLQDNQLWEALESKLVDEGLLRYFSIHQQSEILFYFARCGRGSDELIDQLEKIFIKHRKALLNMPDTLHYCKEGFGLLSKGSEILKRVLENPAIDLPKLA</sequence>
<protein>
    <submittedName>
        <fullName evidence="1">Uncharacterized protein</fullName>
    </submittedName>
</protein>